<dbReference type="Pfam" id="PF00360">
    <property type="entry name" value="PHY"/>
    <property type="match status" value="1"/>
</dbReference>
<dbReference type="InterPro" id="IPR029787">
    <property type="entry name" value="Nucleotide_cyclase"/>
</dbReference>
<dbReference type="GO" id="GO:0009881">
    <property type="term" value="F:photoreceptor activity"/>
    <property type="evidence" value="ECO:0007669"/>
    <property type="project" value="UniProtKB-KW"/>
</dbReference>
<protein>
    <submittedName>
        <fullName evidence="7">Bacteriophytochrome</fullName>
    </submittedName>
</protein>
<keyword evidence="2" id="KW-0716">Sensory transduction</keyword>
<dbReference type="Pfam" id="PF08446">
    <property type="entry name" value="PAS_2"/>
    <property type="match status" value="1"/>
</dbReference>
<dbReference type="Gene3D" id="3.30.450.20">
    <property type="entry name" value="PAS domain"/>
    <property type="match status" value="1"/>
</dbReference>
<dbReference type="CDD" id="cd01949">
    <property type="entry name" value="GGDEF"/>
    <property type="match status" value="1"/>
</dbReference>
<evidence type="ECO:0000256" key="3">
    <source>
        <dbReference type="ARBA" id="ARBA00022991"/>
    </source>
</evidence>
<gene>
    <name evidence="7" type="primary">bphP</name>
    <name evidence="7" type="ORF">KBTEX_00431</name>
</gene>
<dbReference type="PANTHER" id="PTHR46663:SF2">
    <property type="entry name" value="GGDEF DOMAIN-CONTAINING PROTEIN"/>
    <property type="match status" value="1"/>
</dbReference>
<evidence type="ECO:0000259" key="6">
    <source>
        <dbReference type="PROSITE" id="PS50887"/>
    </source>
</evidence>
<dbReference type="InterPro" id="IPR035965">
    <property type="entry name" value="PAS-like_dom_sf"/>
</dbReference>
<dbReference type="InterPro" id="IPR043128">
    <property type="entry name" value="Rev_trsase/Diguanyl_cyclase"/>
</dbReference>
<dbReference type="SUPFAM" id="SSF55781">
    <property type="entry name" value="GAF domain-like"/>
    <property type="match status" value="2"/>
</dbReference>
<dbReference type="EMBL" id="MN079080">
    <property type="protein sequence ID" value="QEA04128.1"/>
    <property type="molecule type" value="Genomic_DNA"/>
</dbReference>
<proteinExistence type="predicted"/>
<name>A0A5B8R830_9ZZZZ</name>
<evidence type="ECO:0000259" key="5">
    <source>
        <dbReference type="PROSITE" id="PS50046"/>
    </source>
</evidence>
<dbReference type="Gene3D" id="3.30.450.270">
    <property type="match status" value="1"/>
</dbReference>
<dbReference type="GO" id="GO:0009584">
    <property type="term" value="P:detection of visible light"/>
    <property type="evidence" value="ECO:0007669"/>
    <property type="project" value="InterPro"/>
</dbReference>
<evidence type="ECO:0000256" key="1">
    <source>
        <dbReference type="ARBA" id="ARBA00022543"/>
    </source>
</evidence>
<dbReference type="InterPro" id="IPR013515">
    <property type="entry name" value="Phytochrome_cen-reg"/>
</dbReference>
<dbReference type="AlphaFoldDB" id="A0A5B8R830"/>
<dbReference type="InterPro" id="IPR043150">
    <property type="entry name" value="Phytochrome_PHY_sf"/>
</dbReference>
<dbReference type="SMART" id="SM00267">
    <property type="entry name" value="GGDEF"/>
    <property type="match status" value="1"/>
</dbReference>
<dbReference type="SUPFAM" id="SSF55073">
    <property type="entry name" value="Nucleotide cyclase"/>
    <property type="match status" value="1"/>
</dbReference>
<dbReference type="SUPFAM" id="SSF55785">
    <property type="entry name" value="PYP-like sensor domain (PAS domain)"/>
    <property type="match status" value="1"/>
</dbReference>
<feature type="domain" description="GGDEF" evidence="6">
    <location>
        <begin position="550"/>
        <end position="686"/>
    </location>
</feature>
<reference evidence="7" key="1">
    <citation type="submission" date="2019-06" db="EMBL/GenBank/DDBJ databases">
        <authorList>
            <person name="Murdoch R.W."/>
            <person name="Fathepure B."/>
        </authorList>
    </citation>
    <scope>NUCLEOTIDE SEQUENCE</scope>
</reference>
<dbReference type="Gene3D" id="3.30.450.40">
    <property type="match status" value="1"/>
</dbReference>
<sequence>MSQEARIAVIDLTHCDREPIHVPEQIQPFGLMLVSDGRSGRITRVSANTDAWLDTPPETCLNRPLAELTGKPLAETIREAARGLDTGHRVTSGTLTPGRTGERAVSVTVHRVGDEVVAEMEPDSPIELSRSLLQHQVSAISRTSKAAGSDELLTLAVEEIAAATGYMRVLAYRFDDAWNGDVVAETTNGVPPRFEGHHFPHTDIPAQARALYRRNRIRVIPDIEYTPTALVTGTDQPLDMSDCLLRSVSPVHLEYLRNMGVTATLVMSLLVEGELWGMIVCQSDTPKTMPQPLRQFCDTLARMLGLQIESHLRREIDAETVAAAEEIDALRALLQAGTDLPSALRSRSERLLGAFHSRSLILHIADNRTVLGEQIAAATERRIVDHAATPEADRIACADHLAPEIRPEGTEDSWIAGYMYLPISRDGEDYCLWLRGENPFSIPWAGNPEKTGTDEGHDPASRLTPRRSFELWLEEVRGTSEAWRIPQRRAAYRFRELLRMQLASEYRAARIRERTLRRMATHDDLTELPNRTLVMDRLRKATDEAQRDGTAVLCLFIDLDGFKPVNDAYGHGVGDEVLKILAERLAETLRGSDSVGRVGGDEFVVVARVNTHRRWRHAGEVLAERVIDLAARPVTVDEVTHAVGCSIGIAVFPEIDASPEALMQQADQAMYAAKGSGGNTYRFADGSA</sequence>
<dbReference type="PROSITE" id="PS50887">
    <property type="entry name" value="GGDEF"/>
    <property type="match status" value="1"/>
</dbReference>
<organism evidence="7">
    <name type="scientific">uncultured organism</name>
    <dbReference type="NCBI Taxonomy" id="155900"/>
    <lineage>
        <taxon>unclassified sequences</taxon>
        <taxon>environmental samples</taxon>
    </lineage>
</organism>
<dbReference type="Pfam" id="PF00990">
    <property type="entry name" value="GGDEF"/>
    <property type="match status" value="1"/>
</dbReference>
<dbReference type="Pfam" id="PF01590">
    <property type="entry name" value="GAF"/>
    <property type="match status" value="1"/>
</dbReference>
<dbReference type="InterPro" id="IPR013654">
    <property type="entry name" value="PAS_2"/>
</dbReference>
<dbReference type="PRINTS" id="PR01033">
    <property type="entry name" value="PHYTOCHROME"/>
</dbReference>
<accession>A0A5B8R830</accession>
<dbReference type="GO" id="GO:0006355">
    <property type="term" value="P:regulation of DNA-templated transcription"/>
    <property type="evidence" value="ECO:0007669"/>
    <property type="project" value="InterPro"/>
</dbReference>
<dbReference type="SMART" id="SM00065">
    <property type="entry name" value="GAF"/>
    <property type="match status" value="1"/>
</dbReference>
<dbReference type="PANTHER" id="PTHR46663">
    <property type="entry name" value="DIGUANYLATE CYCLASE DGCT-RELATED"/>
    <property type="match status" value="1"/>
</dbReference>
<dbReference type="PROSITE" id="PS50046">
    <property type="entry name" value="PHYTOCHROME_2"/>
    <property type="match status" value="1"/>
</dbReference>
<feature type="domain" description="Phytochrome chromophore attachment site" evidence="5">
    <location>
        <begin position="148"/>
        <end position="302"/>
    </location>
</feature>
<dbReference type="InterPro" id="IPR029016">
    <property type="entry name" value="GAF-like_dom_sf"/>
</dbReference>
<evidence type="ECO:0000256" key="4">
    <source>
        <dbReference type="ARBA" id="ARBA00023170"/>
    </source>
</evidence>
<dbReference type="FunFam" id="3.30.70.270:FF:000001">
    <property type="entry name" value="Diguanylate cyclase domain protein"/>
    <property type="match status" value="1"/>
</dbReference>
<evidence type="ECO:0000313" key="7">
    <source>
        <dbReference type="EMBL" id="QEA04128.1"/>
    </source>
</evidence>
<dbReference type="InterPro" id="IPR000160">
    <property type="entry name" value="GGDEF_dom"/>
</dbReference>
<evidence type="ECO:0000256" key="2">
    <source>
        <dbReference type="ARBA" id="ARBA00022606"/>
    </source>
</evidence>
<dbReference type="Gene3D" id="3.30.70.270">
    <property type="match status" value="1"/>
</dbReference>
<dbReference type="InterPro" id="IPR003018">
    <property type="entry name" value="GAF"/>
</dbReference>
<keyword evidence="1" id="KW-0600">Photoreceptor protein</keyword>
<dbReference type="InterPro" id="IPR016132">
    <property type="entry name" value="Phyto_chromo_attachment"/>
</dbReference>
<dbReference type="NCBIfam" id="TIGR00254">
    <property type="entry name" value="GGDEF"/>
    <property type="match status" value="1"/>
</dbReference>
<dbReference type="InterPro" id="IPR052163">
    <property type="entry name" value="DGC-Regulatory_Protein"/>
</dbReference>
<keyword evidence="4" id="KW-0675">Receptor</keyword>
<keyword evidence="3" id="KW-0157">Chromophore</keyword>
<dbReference type="InterPro" id="IPR001294">
    <property type="entry name" value="Phytochrome"/>
</dbReference>